<protein>
    <submittedName>
        <fullName evidence="2">Uncharacterized protein</fullName>
    </submittedName>
</protein>
<dbReference type="Proteomes" id="UP001367676">
    <property type="component" value="Unassembled WGS sequence"/>
</dbReference>
<organism evidence="2 3">
    <name type="scientific">Parthenolecanium corni</name>
    <dbReference type="NCBI Taxonomy" id="536013"/>
    <lineage>
        <taxon>Eukaryota</taxon>
        <taxon>Metazoa</taxon>
        <taxon>Ecdysozoa</taxon>
        <taxon>Arthropoda</taxon>
        <taxon>Hexapoda</taxon>
        <taxon>Insecta</taxon>
        <taxon>Pterygota</taxon>
        <taxon>Neoptera</taxon>
        <taxon>Paraneoptera</taxon>
        <taxon>Hemiptera</taxon>
        <taxon>Sternorrhyncha</taxon>
        <taxon>Coccoidea</taxon>
        <taxon>Coccidae</taxon>
        <taxon>Parthenolecanium</taxon>
    </lineage>
</organism>
<comment type="caution">
    <text evidence="2">The sequence shown here is derived from an EMBL/GenBank/DDBJ whole genome shotgun (WGS) entry which is preliminary data.</text>
</comment>
<sequence>MNLTDFSGILVIDIQYVYDKKGYLFAKELCVRHVKNNVYLHSTYQPPTYFSKQEYSVKYAKSNRWTCYRHHHISVTDGVRPYNYIFLDLLRVMNHYLTGKTLIYVIGFEKVRLLKNLLCGHENSKEEVSNLAVPKDVLIIDVTNNRVSTDYPHLALQYTAEERKMYLMKRFISGQDACMFHTSYNCARLNCQYLLEKFYTVNVFDEPDAPTASILHSEIEDEENEDE</sequence>
<evidence type="ECO:0000313" key="2">
    <source>
        <dbReference type="EMBL" id="KAK7590405.1"/>
    </source>
</evidence>
<evidence type="ECO:0000313" key="3">
    <source>
        <dbReference type="Proteomes" id="UP001367676"/>
    </source>
</evidence>
<gene>
    <name evidence="2" type="ORF">V9T40_002018</name>
    <name evidence="1" type="ORF">V9T40_004941</name>
</gene>
<dbReference type="EMBL" id="JBBCAQ010000032">
    <property type="protein sequence ID" value="KAK7583978.1"/>
    <property type="molecule type" value="Genomic_DNA"/>
</dbReference>
<dbReference type="EMBL" id="JBBCAQ010000022">
    <property type="protein sequence ID" value="KAK7590405.1"/>
    <property type="molecule type" value="Genomic_DNA"/>
</dbReference>
<name>A0AAN9TFU2_9HEMI</name>
<proteinExistence type="predicted"/>
<reference evidence="2 3" key="1">
    <citation type="submission" date="2024-03" db="EMBL/GenBank/DDBJ databases">
        <title>Adaptation during the transition from Ophiocordyceps entomopathogen to insect associate is accompanied by gene loss and intensified selection.</title>
        <authorList>
            <person name="Ward C.M."/>
            <person name="Onetto C.A."/>
            <person name="Borneman A.R."/>
        </authorList>
    </citation>
    <scope>NUCLEOTIDE SEQUENCE [LARGE SCALE GENOMIC DNA]</scope>
    <source>
        <strain evidence="2">AWRI1</strain>
        <tissue evidence="2">Single Adult Female</tissue>
    </source>
</reference>
<accession>A0AAN9TFU2</accession>
<evidence type="ECO:0000313" key="1">
    <source>
        <dbReference type="EMBL" id="KAK7583978.1"/>
    </source>
</evidence>
<keyword evidence="3" id="KW-1185">Reference proteome</keyword>
<dbReference type="AlphaFoldDB" id="A0AAN9TFU2"/>